<protein>
    <submittedName>
        <fullName evidence="1">Uncharacterized protein</fullName>
    </submittedName>
</protein>
<comment type="caution">
    <text evidence="1">The sequence shown here is derived from an EMBL/GenBank/DDBJ whole genome shotgun (WGS) entry which is preliminary data.</text>
</comment>
<evidence type="ECO:0000313" key="1">
    <source>
        <dbReference type="EMBL" id="KAJ4447286.1"/>
    </source>
</evidence>
<organism evidence="1 2">
    <name type="scientific">Periplaneta americana</name>
    <name type="common">American cockroach</name>
    <name type="synonym">Blatta americana</name>
    <dbReference type="NCBI Taxonomy" id="6978"/>
    <lineage>
        <taxon>Eukaryota</taxon>
        <taxon>Metazoa</taxon>
        <taxon>Ecdysozoa</taxon>
        <taxon>Arthropoda</taxon>
        <taxon>Hexapoda</taxon>
        <taxon>Insecta</taxon>
        <taxon>Pterygota</taxon>
        <taxon>Neoptera</taxon>
        <taxon>Polyneoptera</taxon>
        <taxon>Dictyoptera</taxon>
        <taxon>Blattodea</taxon>
        <taxon>Blattoidea</taxon>
        <taxon>Blattidae</taxon>
        <taxon>Blattinae</taxon>
        <taxon>Periplaneta</taxon>
    </lineage>
</organism>
<accession>A0ABQ8TN03</accession>
<reference evidence="1 2" key="1">
    <citation type="journal article" date="2022" name="Allergy">
        <title>Genome assembly and annotation of Periplaneta americana reveal a comprehensive cockroach allergen profile.</title>
        <authorList>
            <person name="Wang L."/>
            <person name="Xiong Q."/>
            <person name="Saelim N."/>
            <person name="Wang L."/>
            <person name="Nong W."/>
            <person name="Wan A.T."/>
            <person name="Shi M."/>
            <person name="Liu X."/>
            <person name="Cao Q."/>
            <person name="Hui J.H.L."/>
            <person name="Sookrung N."/>
            <person name="Leung T.F."/>
            <person name="Tungtrongchitr A."/>
            <person name="Tsui S.K.W."/>
        </authorList>
    </citation>
    <scope>NUCLEOTIDE SEQUENCE [LARGE SCALE GENOMIC DNA]</scope>
    <source>
        <strain evidence="1">PWHHKU_190912</strain>
    </source>
</reference>
<dbReference type="Proteomes" id="UP001148838">
    <property type="component" value="Unassembled WGS sequence"/>
</dbReference>
<sequence length="254" mass="29326">MTVKRLNWELQCYVANMDYNAARLLCTYLRNPGQISHSAECAPTIMAVEIGHIRQHMCLTWSQAIKRNIEGEEFDPVLWIEFGVAQWSERLIILVILNELETVENSGPWNKDVTSVEMAANYSVVVTPVYKKAINKGRKRKINIDEWKDVARKSLKEHGKEYTTRNDIVKRAKQPSNCVYAISSKRIQILQAKMKNNGPLTDQRVMGCVSISQETAYQGPLPIKKEKKRDLTHMCEFITDIEFRKFYMDLPVSN</sequence>
<keyword evidence="2" id="KW-1185">Reference proteome</keyword>
<dbReference type="EMBL" id="JAJSOF020000005">
    <property type="protein sequence ID" value="KAJ4447286.1"/>
    <property type="molecule type" value="Genomic_DNA"/>
</dbReference>
<evidence type="ECO:0000313" key="2">
    <source>
        <dbReference type="Proteomes" id="UP001148838"/>
    </source>
</evidence>
<gene>
    <name evidence="1" type="ORF">ANN_09290</name>
</gene>
<name>A0ABQ8TN03_PERAM</name>
<proteinExistence type="predicted"/>